<reference evidence="1 2" key="1">
    <citation type="submission" date="2023-03" db="EMBL/GenBank/DDBJ databases">
        <title>Genome insight into feeding habits of ladybird beetles.</title>
        <authorList>
            <person name="Li H.-S."/>
            <person name="Huang Y.-H."/>
            <person name="Pang H."/>
        </authorList>
    </citation>
    <scope>NUCLEOTIDE SEQUENCE [LARGE SCALE GENOMIC DNA]</scope>
    <source>
        <strain evidence="1">SYSU_2023b</strain>
        <tissue evidence="1">Whole body</tissue>
    </source>
</reference>
<evidence type="ECO:0000313" key="1">
    <source>
        <dbReference type="EMBL" id="KAK9885947.1"/>
    </source>
</evidence>
<protein>
    <submittedName>
        <fullName evidence="1">Uncharacterized protein</fullName>
    </submittedName>
</protein>
<comment type="caution">
    <text evidence="1">The sequence shown here is derived from an EMBL/GenBank/DDBJ whole genome shotgun (WGS) entry which is preliminary data.</text>
</comment>
<evidence type="ECO:0000313" key="2">
    <source>
        <dbReference type="Proteomes" id="UP001431783"/>
    </source>
</evidence>
<accession>A0AAW1V122</accession>
<proteinExistence type="predicted"/>
<gene>
    <name evidence="1" type="ORF">WA026_013821</name>
</gene>
<keyword evidence="2" id="KW-1185">Reference proteome</keyword>
<organism evidence="1 2">
    <name type="scientific">Henosepilachna vigintioctopunctata</name>
    <dbReference type="NCBI Taxonomy" id="420089"/>
    <lineage>
        <taxon>Eukaryota</taxon>
        <taxon>Metazoa</taxon>
        <taxon>Ecdysozoa</taxon>
        <taxon>Arthropoda</taxon>
        <taxon>Hexapoda</taxon>
        <taxon>Insecta</taxon>
        <taxon>Pterygota</taxon>
        <taxon>Neoptera</taxon>
        <taxon>Endopterygota</taxon>
        <taxon>Coleoptera</taxon>
        <taxon>Polyphaga</taxon>
        <taxon>Cucujiformia</taxon>
        <taxon>Coccinelloidea</taxon>
        <taxon>Coccinellidae</taxon>
        <taxon>Epilachninae</taxon>
        <taxon>Epilachnini</taxon>
        <taxon>Henosepilachna</taxon>
    </lineage>
</organism>
<dbReference type="AlphaFoldDB" id="A0AAW1V122"/>
<name>A0AAW1V122_9CUCU</name>
<dbReference type="EMBL" id="JARQZJ010000097">
    <property type="protein sequence ID" value="KAK9885947.1"/>
    <property type="molecule type" value="Genomic_DNA"/>
</dbReference>
<sequence length="221" mass="26044">MSDSETEIDYNEVLRTLDSRNIYLKIQEPNFKELKAKYDDTLGKCQENRNILLKLREEFQIEQLEILKSNIMLGDLRNQSITQMETLENLKMTADELKQKLLQKQTDFDSSCEMYIEKFDQISPDTNGETLKEKCQQNECIIKSLQKESEMIKKNISLVLQKEDAKYDLKGMEECTRLMEENSNEYEANLNKYHVLINEINEMENLVKNFESENPADLLLC</sequence>
<dbReference type="Proteomes" id="UP001431783">
    <property type="component" value="Unassembled WGS sequence"/>
</dbReference>